<dbReference type="Pfam" id="PF13229">
    <property type="entry name" value="Beta_helix"/>
    <property type="match status" value="1"/>
</dbReference>
<dbReference type="OrthoDB" id="9808066at2"/>
<evidence type="ECO:0000256" key="1">
    <source>
        <dbReference type="SAM" id="MobiDB-lite"/>
    </source>
</evidence>
<evidence type="ECO:0000259" key="2">
    <source>
        <dbReference type="Pfam" id="PF13229"/>
    </source>
</evidence>
<evidence type="ECO:0000313" key="3">
    <source>
        <dbReference type="EMBL" id="SMG40930.1"/>
    </source>
</evidence>
<dbReference type="InterPro" id="IPR011050">
    <property type="entry name" value="Pectin_lyase_fold/virulence"/>
</dbReference>
<proteinExistence type="predicted"/>
<dbReference type="SUPFAM" id="SSF51126">
    <property type="entry name" value="Pectin lyase-like"/>
    <property type="match status" value="1"/>
</dbReference>
<gene>
    <name evidence="3" type="ORF">SAMN03080602_02927</name>
</gene>
<dbReference type="RefSeq" id="WP_085499685.1">
    <property type="nucleotide sequence ID" value="NZ_FXAO01000006.1"/>
</dbReference>
<feature type="region of interest" description="Disordered" evidence="1">
    <location>
        <begin position="598"/>
        <end position="618"/>
    </location>
</feature>
<reference evidence="4" key="1">
    <citation type="submission" date="2017-04" db="EMBL/GenBank/DDBJ databases">
        <authorList>
            <person name="Varghese N."/>
            <person name="Submissions S."/>
        </authorList>
    </citation>
    <scope>NUCLEOTIDE SEQUENCE [LARGE SCALE GENOMIC DNA]</scope>
    <source>
        <strain evidence="4">DSM 19835</strain>
    </source>
</reference>
<dbReference type="InterPro" id="IPR039448">
    <property type="entry name" value="Beta_helix"/>
</dbReference>
<dbReference type="EMBL" id="FXAO01000006">
    <property type="protein sequence ID" value="SMG40930.1"/>
    <property type="molecule type" value="Genomic_DNA"/>
</dbReference>
<dbReference type="PANTHER" id="PTHR36453">
    <property type="entry name" value="SECRETED PROTEIN-RELATED"/>
    <property type="match status" value="1"/>
</dbReference>
<dbReference type="InterPro" id="IPR012334">
    <property type="entry name" value="Pectin_lyas_fold"/>
</dbReference>
<dbReference type="STRING" id="188872.SAMN03080602_02927"/>
<name>A0A1X7KJR9_9FLAO</name>
<dbReference type="Proteomes" id="UP000193420">
    <property type="component" value="Unassembled WGS sequence"/>
</dbReference>
<evidence type="ECO:0000313" key="4">
    <source>
        <dbReference type="Proteomes" id="UP000193420"/>
    </source>
</evidence>
<dbReference type="Gene3D" id="2.160.20.10">
    <property type="entry name" value="Single-stranded right-handed beta-helix, Pectin lyase-like"/>
    <property type="match status" value="2"/>
</dbReference>
<dbReference type="InterPro" id="IPR006626">
    <property type="entry name" value="PbH1"/>
</dbReference>
<dbReference type="AlphaFoldDB" id="A0A1X7KJR9"/>
<keyword evidence="4" id="KW-1185">Reference proteome</keyword>
<feature type="compositionally biased region" description="Polar residues" evidence="1">
    <location>
        <begin position="605"/>
        <end position="618"/>
    </location>
</feature>
<protein>
    <submittedName>
        <fullName evidence="3">Right handed beta helix region</fullName>
    </submittedName>
</protein>
<accession>A0A1X7KJR9</accession>
<sequence length="618" mass="69535">MTHIKNLMVMVKGILPKSDTKKISYFGWAKVLALYVTLSLLTACQSGQELHTLYVAPGGDDNGKGISMDNPLRTLEKALEIIQIGSSMEGYGSFEIVLGEGRYELSKSIVIDNGHNLKSLRIKAYKDEEVILSGGRIIDGTWISRGDNIWEIPFQGQTNQVFVENKRMIRARWPNLDEYLHPEEVDVAKKWMSFADSIPVDFKVTDQTELLATGAWHFIRQKLQNIDSESNSITTNTEIGPECSSTKVKTFDRIYFENNIDFLDSEGEWFLNEDTKVLSLFTSSNPNDTVFHYPVLETLFEIKGDKSKPMTNITFEGLTFQYTTWKFPDEERKGIQAGFWGTRIGEPVFSPVAAIMMSYAENCEIVDCNFVNLGEGAIALENGVSHMNIENNTFQDIGSNVIQIGRISNYIGEGHPLHLDYKDEQDAPAFNSVINNHLKNIATVDKGGVGVLIAYSNNNKIKNNLIEEAPYTGISVGWRWGDDGLLTNAHHNEISYNEIRKCMQYLSDGGAIYTVSNQPGTVINNNWIYDIGGGEFMAEGIYADEGSGSMVISHNYVHDIQDHDYKGHRNLWETMTVENNGCDQCVNTLTKRDERVKYSDFPDNKPSNTNIYGVQNKK</sequence>
<organism evidence="3 4">
    <name type="scientific">Arenibacter troitsensis</name>
    <dbReference type="NCBI Taxonomy" id="188872"/>
    <lineage>
        <taxon>Bacteria</taxon>
        <taxon>Pseudomonadati</taxon>
        <taxon>Bacteroidota</taxon>
        <taxon>Flavobacteriia</taxon>
        <taxon>Flavobacteriales</taxon>
        <taxon>Flavobacteriaceae</taxon>
        <taxon>Arenibacter</taxon>
    </lineage>
</organism>
<dbReference type="SMART" id="SM00710">
    <property type="entry name" value="PbH1"/>
    <property type="match status" value="5"/>
</dbReference>
<dbReference type="PANTHER" id="PTHR36453:SF1">
    <property type="entry name" value="RIGHT HANDED BETA HELIX DOMAIN-CONTAINING PROTEIN"/>
    <property type="match status" value="1"/>
</dbReference>
<feature type="domain" description="Right handed beta helix" evidence="2">
    <location>
        <begin position="440"/>
        <end position="561"/>
    </location>
</feature>